<comment type="caution">
    <text evidence="3">The sequence shown here is derived from an EMBL/GenBank/DDBJ whole genome shotgun (WGS) entry which is preliminary data.</text>
</comment>
<name>A0AAE4JIE1_9EURY</name>
<dbReference type="PANTHER" id="PTHR22617:SF23">
    <property type="entry name" value="CHEMOTAXIS PROTEIN CHEW"/>
    <property type="match status" value="1"/>
</dbReference>
<dbReference type="GO" id="GO:0007165">
    <property type="term" value="P:signal transduction"/>
    <property type="evidence" value="ECO:0007669"/>
    <property type="project" value="InterPro"/>
</dbReference>
<accession>A0AAE4JIE1</accession>
<feature type="compositionally biased region" description="Acidic residues" evidence="1">
    <location>
        <begin position="99"/>
        <end position="111"/>
    </location>
</feature>
<feature type="region of interest" description="Disordered" evidence="1">
    <location>
        <begin position="170"/>
        <end position="191"/>
    </location>
</feature>
<proteinExistence type="predicted"/>
<evidence type="ECO:0000313" key="3">
    <source>
        <dbReference type="EMBL" id="MDS0221016.1"/>
    </source>
</evidence>
<feature type="domain" description="CheW-like" evidence="2">
    <location>
        <begin position="195"/>
        <end position="334"/>
    </location>
</feature>
<dbReference type="PANTHER" id="PTHR22617">
    <property type="entry name" value="CHEMOTAXIS SENSOR HISTIDINE KINASE-RELATED"/>
    <property type="match status" value="1"/>
</dbReference>
<organism evidence="3 4">
    <name type="scientific">Haloarcula terrestris</name>
    <dbReference type="NCBI Taxonomy" id="2950533"/>
    <lineage>
        <taxon>Archaea</taxon>
        <taxon>Methanobacteriati</taxon>
        <taxon>Methanobacteriota</taxon>
        <taxon>Stenosarchaea group</taxon>
        <taxon>Halobacteria</taxon>
        <taxon>Halobacteriales</taxon>
        <taxon>Haloarculaceae</taxon>
        <taxon>Haloarcula</taxon>
    </lineage>
</organism>
<feature type="compositionally biased region" description="Acidic residues" evidence="1">
    <location>
        <begin position="36"/>
        <end position="73"/>
    </location>
</feature>
<dbReference type="AlphaFoldDB" id="A0AAE4JIE1"/>
<evidence type="ECO:0000256" key="1">
    <source>
        <dbReference type="SAM" id="MobiDB-lite"/>
    </source>
</evidence>
<dbReference type="InterPro" id="IPR002545">
    <property type="entry name" value="CheW-lke_dom"/>
</dbReference>
<dbReference type="Proteomes" id="UP001253439">
    <property type="component" value="Unassembled WGS sequence"/>
</dbReference>
<dbReference type="GO" id="GO:0006935">
    <property type="term" value="P:chemotaxis"/>
    <property type="evidence" value="ECO:0007669"/>
    <property type="project" value="InterPro"/>
</dbReference>
<protein>
    <submittedName>
        <fullName evidence="3">Chemotaxis protein CheW</fullName>
    </submittedName>
</protein>
<dbReference type="Gene3D" id="2.40.50.180">
    <property type="entry name" value="CheA-289, Domain 4"/>
    <property type="match status" value="1"/>
</dbReference>
<dbReference type="EMBL" id="JAMQOM010000002">
    <property type="protein sequence ID" value="MDS0221016.1"/>
    <property type="molecule type" value="Genomic_DNA"/>
</dbReference>
<evidence type="ECO:0000313" key="4">
    <source>
        <dbReference type="Proteomes" id="UP001253439"/>
    </source>
</evidence>
<feature type="compositionally biased region" description="Low complexity" evidence="1">
    <location>
        <begin position="173"/>
        <end position="183"/>
    </location>
</feature>
<dbReference type="SUPFAM" id="SSF50341">
    <property type="entry name" value="CheW-like"/>
    <property type="match status" value="1"/>
</dbReference>
<dbReference type="InterPro" id="IPR036061">
    <property type="entry name" value="CheW-like_dom_sf"/>
</dbReference>
<gene>
    <name evidence="3" type="ORF">NDI54_06610</name>
</gene>
<evidence type="ECO:0000259" key="2">
    <source>
        <dbReference type="PROSITE" id="PS50851"/>
    </source>
</evidence>
<dbReference type="RefSeq" id="WP_310895677.1">
    <property type="nucleotide sequence ID" value="NZ_JAMQOM010000002.1"/>
</dbReference>
<dbReference type="Pfam" id="PF01584">
    <property type="entry name" value="CheW"/>
    <property type="match status" value="1"/>
</dbReference>
<sequence>MSDDERMDRAERIRQMREGNKAESTDDTSTDGSGEQPEDESGAEDGTTEDTATEAADTDSDETATDADSDDTPADVPAAEGNDSDAGSDGTAVDQGEAAADDSAPDQDDTDALAAAQRAAEASEQVATGGTDAGAADQPTDDLSASANPMQGPTGVELPDQDLIEEAMASSDATTTEGGARATAMDDESTQTEELVRVLEFALGDEYYCLDIDYVEEIVKRETVTRVPNTDDYVEGVVDLRGQITTILNPKAMMDIDSEGTQNLIVVFDADVFEEQGAMGWIVDEVRQVVPVAESEVNTAPVDGEYINGVVDRDDEDEFVIWIEPDDVLVNATEDGDD</sequence>
<feature type="region of interest" description="Disordered" evidence="1">
    <location>
        <begin position="1"/>
        <end position="157"/>
    </location>
</feature>
<feature type="compositionally biased region" description="Low complexity" evidence="1">
    <location>
        <begin position="112"/>
        <end position="142"/>
    </location>
</feature>
<keyword evidence="4" id="KW-1185">Reference proteome</keyword>
<dbReference type="InterPro" id="IPR039315">
    <property type="entry name" value="CheW"/>
</dbReference>
<dbReference type="Gene3D" id="2.30.30.40">
    <property type="entry name" value="SH3 Domains"/>
    <property type="match status" value="1"/>
</dbReference>
<dbReference type="GO" id="GO:0005829">
    <property type="term" value="C:cytosol"/>
    <property type="evidence" value="ECO:0007669"/>
    <property type="project" value="TreeGrafter"/>
</dbReference>
<reference evidence="3 4" key="1">
    <citation type="submission" date="2022-06" db="EMBL/GenBank/DDBJ databases">
        <title>Haloarcula sp. a new haloarchaeum isolate from saline soil.</title>
        <authorList>
            <person name="Strakova D."/>
            <person name="Galisteo C."/>
            <person name="Sanchez-Porro C."/>
            <person name="Ventosa A."/>
        </authorList>
    </citation>
    <scope>NUCLEOTIDE SEQUENCE [LARGE SCALE GENOMIC DNA]</scope>
    <source>
        <strain evidence="3 4">S1AR25-5A</strain>
    </source>
</reference>
<feature type="compositionally biased region" description="Basic and acidic residues" evidence="1">
    <location>
        <begin position="1"/>
        <end position="24"/>
    </location>
</feature>
<dbReference type="SMART" id="SM00260">
    <property type="entry name" value="CheW"/>
    <property type="match status" value="1"/>
</dbReference>
<dbReference type="PROSITE" id="PS50851">
    <property type="entry name" value="CHEW"/>
    <property type="match status" value="1"/>
</dbReference>